<reference evidence="11 12" key="1">
    <citation type="submission" date="2014-04" db="EMBL/GenBank/DDBJ databases">
        <authorList>
            <consortium name="DOE Joint Genome Institute"/>
            <person name="Kuo A."/>
            <person name="Zuccaro A."/>
            <person name="Kohler A."/>
            <person name="Nagy L.G."/>
            <person name="Floudas D."/>
            <person name="Copeland A."/>
            <person name="Barry K.W."/>
            <person name="Cichocki N."/>
            <person name="Veneault-Fourrey C."/>
            <person name="LaButti K."/>
            <person name="Lindquist E.A."/>
            <person name="Lipzen A."/>
            <person name="Lundell T."/>
            <person name="Morin E."/>
            <person name="Murat C."/>
            <person name="Sun H."/>
            <person name="Tunlid A."/>
            <person name="Henrissat B."/>
            <person name="Grigoriev I.V."/>
            <person name="Hibbett D.S."/>
            <person name="Martin F."/>
            <person name="Nordberg H.P."/>
            <person name="Cantor M.N."/>
            <person name="Hua S.X."/>
        </authorList>
    </citation>
    <scope>NUCLEOTIDE SEQUENCE [LARGE SCALE GENOMIC DNA]</scope>
    <source>
        <strain evidence="11 12">MAFF 305830</strain>
    </source>
</reference>
<keyword evidence="6" id="KW-0547">Nucleotide-binding</keyword>
<dbReference type="OrthoDB" id="9991235at2759"/>
<comment type="pathway">
    <text evidence="1">Purine metabolism; IMP biosynthesis via de novo pathway; 5-amino-1-(5-phospho-D-ribosyl)imidazole-4-carboxamide from 5-amino-1-(5-phospho-D-ribosyl)imidazole-4-carboxylate: step 1/2.</text>
</comment>
<proteinExistence type="inferred from homology"/>
<evidence type="ECO:0000256" key="2">
    <source>
        <dbReference type="ARBA" id="ARBA00010190"/>
    </source>
</evidence>
<evidence type="ECO:0000256" key="5">
    <source>
        <dbReference type="ARBA" id="ARBA00022598"/>
    </source>
</evidence>
<gene>
    <name evidence="11" type="ORF">M408DRAFT_277919</name>
</gene>
<evidence type="ECO:0000256" key="9">
    <source>
        <dbReference type="ARBA" id="ARBA00030409"/>
    </source>
</evidence>
<dbReference type="EC" id="6.3.2.6" evidence="3"/>
<keyword evidence="7" id="KW-0658">Purine biosynthesis</keyword>
<dbReference type="PANTHER" id="PTHR43700:SF1">
    <property type="entry name" value="PHOSPHORIBOSYLAMINOIMIDAZOLE-SUCCINOCARBOXAMIDE SYNTHASE"/>
    <property type="match status" value="1"/>
</dbReference>
<dbReference type="AlphaFoldDB" id="A0A0C3ADT8"/>
<dbReference type="UniPathway" id="UPA00074">
    <property type="reaction ID" value="UER00131"/>
</dbReference>
<dbReference type="PROSITE" id="PS01057">
    <property type="entry name" value="SAICAR_SYNTHETASE_1"/>
    <property type="match status" value="1"/>
</dbReference>
<dbReference type="InterPro" id="IPR028923">
    <property type="entry name" value="SAICAR_synt/ADE2_N"/>
</dbReference>
<evidence type="ECO:0000256" key="4">
    <source>
        <dbReference type="ARBA" id="ARBA00016460"/>
    </source>
</evidence>
<dbReference type="GO" id="GO:0005737">
    <property type="term" value="C:cytoplasm"/>
    <property type="evidence" value="ECO:0007669"/>
    <property type="project" value="TreeGrafter"/>
</dbReference>
<dbReference type="GO" id="GO:0005524">
    <property type="term" value="F:ATP binding"/>
    <property type="evidence" value="ECO:0007669"/>
    <property type="project" value="UniProtKB-KW"/>
</dbReference>
<dbReference type="GO" id="GO:0006189">
    <property type="term" value="P:'de novo' IMP biosynthetic process"/>
    <property type="evidence" value="ECO:0007669"/>
    <property type="project" value="UniProtKB-UniPathway"/>
</dbReference>
<comment type="similarity">
    <text evidence="2">Belongs to the SAICAR synthetase family.</text>
</comment>
<dbReference type="SUPFAM" id="SSF56104">
    <property type="entry name" value="SAICAR synthase-like"/>
    <property type="match status" value="1"/>
</dbReference>
<dbReference type="FunFam" id="3.30.470.20:FF:000015">
    <property type="entry name" value="Phosphoribosylaminoimidazole-succinocarboxamide synthase"/>
    <property type="match status" value="1"/>
</dbReference>
<dbReference type="NCBIfam" id="TIGR00081">
    <property type="entry name" value="purC"/>
    <property type="match status" value="1"/>
</dbReference>
<dbReference type="NCBIfam" id="NF010568">
    <property type="entry name" value="PRK13961.1"/>
    <property type="match status" value="1"/>
</dbReference>
<dbReference type="Pfam" id="PF01259">
    <property type="entry name" value="SAICAR_synt"/>
    <property type="match status" value="1"/>
</dbReference>
<dbReference type="CDD" id="cd01414">
    <property type="entry name" value="SAICAR_synt_Sc"/>
    <property type="match status" value="1"/>
</dbReference>
<dbReference type="Gene3D" id="3.30.470.20">
    <property type="entry name" value="ATP-grasp fold, B domain"/>
    <property type="match status" value="1"/>
</dbReference>
<evidence type="ECO:0000256" key="3">
    <source>
        <dbReference type="ARBA" id="ARBA00012217"/>
    </source>
</evidence>
<dbReference type="HAMAP" id="MF_00137">
    <property type="entry name" value="SAICAR_synth"/>
    <property type="match status" value="1"/>
</dbReference>
<dbReference type="HOGENOM" id="CLU_045637_0_0_1"/>
<dbReference type="InterPro" id="IPR001636">
    <property type="entry name" value="SAICAR_synth"/>
</dbReference>
<dbReference type="PANTHER" id="PTHR43700">
    <property type="entry name" value="PHOSPHORIBOSYLAMINOIMIDAZOLE-SUCCINOCARBOXAMIDE SYNTHASE"/>
    <property type="match status" value="1"/>
</dbReference>
<evidence type="ECO:0000256" key="7">
    <source>
        <dbReference type="ARBA" id="ARBA00022755"/>
    </source>
</evidence>
<evidence type="ECO:0000259" key="10">
    <source>
        <dbReference type="Pfam" id="PF01259"/>
    </source>
</evidence>
<evidence type="ECO:0000313" key="11">
    <source>
        <dbReference type="EMBL" id="KIM22815.1"/>
    </source>
</evidence>
<dbReference type="Proteomes" id="UP000054097">
    <property type="component" value="Unassembled WGS sequence"/>
</dbReference>
<dbReference type="PROSITE" id="PS01058">
    <property type="entry name" value="SAICAR_SYNTHETASE_2"/>
    <property type="match status" value="1"/>
</dbReference>
<dbReference type="InterPro" id="IPR018236">
    <property type="entry name" value="SAICAR_synthetase_CS"/>
</dbReference>
<dbReference type="STRING" id="933852.A0A0C3ADT8"/>
<accession>A0A0C3ADT8</accession>
<organism evidence="11 12">
    <name type="scientific">Serendipita vermifera MAFF 305830</name>
    <dbReference type="NCBI Taxonomy" id="933852"/>
    <lineage>
        <taxon>Eukaryota</taxon>
        <taxon>Fungi</taxon>
        <taxon>Dikarya</taxon>
        <taxon>Basidiomycota</taxon>
        <taxon>Agaricomycotina</taxon>
        <taxon>Agaricomycetes</taxon>
        <taxon>Sebacinales</taxon>
        <taxon>Serendipitaceae</taxon>
        <taxon>Serendipita</taxon>
    </lineage>
</organism>
<evidence type="ECO:0000256" key="1">
    <source>
        <dbReference type="ARBA" id="ARBA00004672"/>
    </source>
</evidence>
<keyword evidence="5" id="KW-0436">Ligase</keyword>
<keyword evidence="12" id="KW-1185">Reference proteome</keyword>
<dbReference type="Gene3D" id="3.30.200.20">
    <property type="entry name" value="Phosphorylase Kinase, domain 1"/>
    <property type="match status" value="1"/>
</dbReference>
<keyword evidence="8" id="KW-0067">ATP-binding</keyword>
<evidence type="ECO:0000256" key="8">
    <source>
        <dbReference type="ARBA" id="ARBA00022840"/>
    </source>
</evidence>
<evidence type="ECO:0000313" key="12">
    <source>
        <dbReference type="Proteomes" id="UP000054097"/>
    </source>
</evidence>
<protein>
    <recommendedName>
        <fullName evidence="4">Phosphoribosylaminoimidazole-succinocarboxamide synthase</fullName>
        <ecNumber evidence="3">6.3.2.6</ecNumber>
    </recommendedName>
    <alternativeName>
        <fullName evidence="9">SAICAR synthetase</fullName>
    </alternativeName>
</protein>
<evidence type="ECO:0000256" key="6">
    <source>
        <dbReference type="ARBA" id="ARBA00022741"/>
    </source>
</evidence>
<reference evidence="12" key="2">
    <citation type="submission" date="2015-01" db="EMBL/GenBank/DDBJ databases">
        <title>Evolutionary Origins and Diversification of the Mycorrhizal Mutualists.</title>
        <authorList>
            <consortium name="DOE Joint Genome Institute"/>
            <consortium name="Mycorrhizal Genomics Consortium"/>
            <person name="Kohler A."/>
            <person name="Kuo A."/>
            <person name="Nagy L.G."/>
            <person name="Floudas D."/>
            <person name="Copeland A."/>
            <person name="Barry K.W."/>
            <person name="Cichocki N."/>
            <person name="Veneault-Fourrey C."/>
            <person name="LaButti K."/>
            <person name="Lindquist E.A."/>
            <person name="Lipzen A."/>
            <person name="Lundell T."/>
            <person name="Morin E."/>
            <person name="Murat C."/>
            <person name="Riley R."/>
            <person name="Ohm R."/>
            <person name="Sun H."/>
            <person name="Tunlid A."/>
            <person name="Henrissat B."/>
            <person name="Grigoriev I.V."/>
            <person name="Hibbett D.S."/>
            <person name="Martin F."/>
        </authorList>
    </citation>
    <scope>NUCLEOTIDE SEQUENCE [LARGE SCALE GENOMIC DNA]</scope>
    <source>
        <strain evidence="12">MAFF 305830</strain>
    </source>
</reference>
<feature type="domain" description="SAICAR synthetase/ADE2 N-terminal" evidence="10">
    <location>
        <begin position="15"/>
        <end position="275"/>
    </location>
</feature>
<dbReference type="GO" id="GO:0004639">
    <property type="term" value="F:phosphoribosylaminoimidazolesuccinocarboxamide synthase activity"/>
    <property type="evidence" value="ECO:0007669"/>
    <property type="project" value="UniProtKB-EC"/>
</dbReference>
<sequence length="319" mass="34968">MEALTDSTLDGLKLLSRGKVRDVYETSDPDALLFVASDRISAYDVILNNGIPGKGALLTQMSLFWFEKLKHIIPNHLITANVEEMPKDVQAHANVIRGRSMLVRKAKVIPLEAITRGYITGSAWKEYKATGTMHGMALPSGLKEAQKLPQPVFTPSTKAEAGQHDENIHPDEAAALVGKDIYERVSSAALQLYTEAAAYAQTKGVIIADTKFEFGLVPSADASSPFKLDGKPMDVILVDEVLTPDSSRFWPAEEYSEGKTPASYDKQYLRDWLVQAGFVKGLEKGPDGQGWTIAPEVVEGTRMRYEEALERLTGTAKAL</sequence>
<dbReference type="EMBL" id="KN824347">
    <property type="protein sequence ID" value="KIM22815.1"/>
    <property type="molecule type" value="Genomic_DNA"/>
</dbReference>
<name>A0A0C3ADT8_SERVB</name>